<reference evidence="2" key="2">
    <citation type="submission" date="2025-09" db="UniProtKB">
        <authorList>
            <consortium name="Ensembl"/>
        </authorList>
    </citation>
    <scope>IDENTIFICATION</scope>
</reference>
<dbReference type="InterPro" id="IPR039938">
    <property type="entry name" value="Sp4-like"/>
</dbReference>
<sequence>MDLINVSFVGKALLIPVCYIYMKEVTLGRNLINASNVVKPSGIPITLKYIKEFTLERNPIHVKYVVKPLFILFKAMKRLTIERICMNVSNVGNLSALEYMKELTLERNSMNLRNVGKHSIFPVPFIYFIFCFNLIFFF</sequence>
<dbReference type="PANTHER" id="PTHR14947:SF26">
    <property type="entry name" value="RIKEN CDNA D130040H23 GENE"/>
    <property type="match status" value="1"/>
</dbReference>
<dbReference type="AlphaFoldDB" id="A0A8C8ZVY2"/>
<dbReference type="PANTHER" id="PTHR14947">
    <property type="entry name" value="ZINC FINGER PROTEIN"/>
    <property type="match status" value="1"/>
</dbReference>
<proteinExistence type="predicted"/>
<dbReference type="GeneTree" id="ENSGT00530000064407"/>
<dbReference type="Ensembl" id="ENSPSMT00000021982.1">
    <property type="protein sequence ID" value="ENSPSMP00000018973.1"/>
    <property type="gene ID" value="ENSPSMG00000013393.1"/>
</dbReference>
<name>A0A8C8ZVY2_PROSS</name>
<evidence type="ECO:0000313" key="3">
    <source>
        <dbReference type="Proteomes" id="UP000694414"/>
    </source>
</evidence>
<evidence type="ECO:0000313" key="2">
    <source>
        <dbReference type="Ensembl" id="ENSPSMP00000018973.1"/>
    </source>
</evidence>
<accession>A0A8C8ZVY2</accession>
<dbReference type="Proteomes" id="UP000694414">
    <property type="component" value="Unplaced"/>
</dbReference>
<keyword evidence="3" id="KW-1185">Reference proteome</keyword>
<protein>
    <submittedName>
        <fullName evidence="2">Uncharacterized protein</fullName>
    </submittedName>
</protein>
<keyword evidence="1" id="KW-1133">Transmembrane helix</keyword>
<reference evidence="2" key="1">
    <citation type="submission" date="2025-08" db="UniProtKB">
        <authorList>
            <consortium name="Ensembl"/>
        </authorList>
    </citation>
    <scope>IDENTIFICATION</scope>
</reference>
<keyword evidence="1" id="KW-0812">Transmembrane</keyword>
<feature type="transmembrane region" description="Helical" evidence="1">
    <location>
        <begin position="119"/>
        <end position="137"/>
    </location>
</feature>
<organism evidence="2 3">
    <name type="scientific">Prolemur simus</name>
    <name type="common">Greater bamboo lemur</name>
    <name type="synonym">Hapalemur simus</name>
    <dbReference type="NCBI Taxonomy" id="1328070"/>
    <lineage>
        <taxon>Eukaryota</taxon>
        <taxon>Metazoa</taxon>
        <taxon>Chordata</taxon>
        <taxon>Craniata</taxon>
        <taxon>Vertebrata</taxon>
        <taxon>Euteleostomi</taxon>
        <taxon>Mammalia</taxon>
        <taxon>Eutheria</taxon>
        <taxon>Euarchontoglires</taxon>
        <taxon>Primates</taxon>
        <taxon>Strepsirrhini</taxon>
        <taxon>Lemuriformes</taxon>
        <taxon>Lemuridae</taxon>
        <taxon>Prolemur</taxon>
    </lineage>
</organism>
<keyword evidence="1" id="KW-0472">Membrane</keyword>
<evidence type="ECO:0000256" key="1">
    <source>
        <dbReference type="SAM" id="Phobius"/>
    </source>
</evidence>